<dbReference type="SUPFAM" id="SSF52777">
    <property type="entry name" value="CoA-dependent acyltransferases"/>
    <property type="match status" value="1"/>
</dbReference>
<protein>
    <submittedName>
        <fullName evidence="1">Polyketide synthase</fullName>
    </submittedName>
</protein>
<proteinExistence type="predicted"/>
<dbReference type="Gene3D" id="3.30.559.30">
    <property type="entry name" value="Nonribosomal peptide synthetase, condensation domain"/>
    <property type="match status" value="1"/>
</dbReference>
<organism evidence="1 2">
    <name type="scientific">Mycolicibacterium agri</name>
    <name type="common">Mycobacterium agri</name>
    <dbReference type="NCBI Taxonomy" id="36811"/>
    <lineage>
        <taxon>Bacteria</taxon>
        <taxon>Bacillati</taxon>
        <taxon>Actinomycetota</taxon>
        <taxon>Actinomycetes</taxon>
        <taxon>Mycobacteriales</taxon>
        <taxon>Mycobacteriaceae</taxon>
        <taxon>Mycolicibacterium</taxon>
    </lineage>
</organism>
<comment type="caution">
    <text evidence="1">The sequence shown here is derived from an EMBL/GenBank/DDBJ whole genome shotgun (WGS) entry which is preliminary data.</text>
</comment>
<name>A0A7I9VVH1_MYCAG</name>
<reference evidence="1 2" key="1">
    <citation type="journal article" date="2019" name="Emerg. Microbes Infect.">
        <title>Comprehensive subspecies identification of 175 nontuberculous mycobacteria species based on 7547 genomic profiles.</title>
        <authorList>
            <person name="Matsumoto Y."/>
            <person name="Kinjo T."/>
            <person name="Motooka D."/>
            <person name="Nabeya D."/>
            <person name="Jung N."/>
            <person name="Uechi K."/>
            <person name="Horii T."/>
            <person name="Iida T."/>
            <person name="Fujita J."/>
            <person name="Nakamura S."/>
        </authorList>
    </citation>
    <scope>NUCLEOTIDE SEQUENCE [LARGE SCALE GENOMIC DNA]</scope>
    <source>
        <strain evidence="1 2">JCM 6377</strain>
    </source>
</reference>
<dbReference type="EMBL" id="BLKS01000001">
    <property type="protein sequence ID" value="GFG49149.1"/>
    <property type="molecule type" value="Genomic_DNA"/>
</dbReference>
<accession>A0A7I9VVH1</accession>
<sequence>MLIAGFASSPLRIADHEAASAPQQADLAKIAAPLDSTLSAELDGAEWYLGVKAEEILLGALGLAIARTIGEGVVSVDVAGHRGAVPLACTSAGLATATETLAAVHRALAAGTSAPKIAATPPSEIYFSYLAPDPGLRHALELRIYRAAGLVQLDWWYDTRSFDRQTVEELAEQLPLALIELTSEATPQPDTQIAVGH</sequence>
<evidence type="ECO:0000313" key="1">
    <source>
        <dbReference type="EMBL" id="GFG49149.1"/>
    </source>
</evidence>
<dbReference type="AlphaFoldDB" id="A0A7I9VVH1"/>
<evidence type="ECO:0000313" key="2">
    <source>
        <dbReference type="Proteomes" id="UP000465302"/>
    </source>
</evidence>
<dbReference type="RefSeq" id="WP_234816299.1">
    <property type="nucleotide sequence ID" value="NZ_BLKS01000001.1"/>
</dbReference>
<dbReference type="Proteomes" id="UP000465302">
    <property type="component" value="Unassembled WGS sequence"/>
</dbReference>
<gene>
    <name evidence="1" type="ORF">MAGR_05900</name>
</gene>